<evidence type="ECO:0000313" key="2">
    <source>
        <dbReference type="EMBL" id="MFF5297223.1"/>
    </source>
</evidence>
<keyword evidence="3" id="KW-1185">Reference proteome</keyword>
<keyword evidence="1" id="KW-0812">Transmembrane</keyword>
<organism evidence="2 3">
    <name type="scientific">Paractinoplanes globisporus</name>
    <dbReference type="NCBI Taxonomy" id="113565"/>
    <lineage>
        <taxon>Bacteria</taxon>
        <taxon>Bacillati</taxon>
        <taxon>Actinomycetota</taxon>
        <taxon>Actinomycetes</taxon>
        <taxon>Micromonosporales</taxon>
        <taxon>Micromonosporaceae</taxon>
        <taxon>Paractinoplanes</taxon>
    </lineage>
</organism>
<proteinExistence type="predicted"/>
<evidence type="ECO:0000256" key="1">
    <source>
        <dbReference type="SAM" id="Phobius"/>
    </source>
</evidence>
<dbReference type="EMBL" id="JBIAZU010000010">
    <property type="protein sequence ID" value="MFF5297223.1"/>
    <property type="molecule type" value="Genomic_DNA"/>
</dbReference>
<name>A0ABW6WVD3_9ACTN</name>
<protein>
    <submittedName>
        <fullName evidence="2">ABC transporter permease</fullName>
    </submittedName>
</protein>
<keyword evidence="1" id="KW-1133">Transmembrane helix</keyword>
<evidence type="ECO:0000313" key="3">
    <source>
        <dbReference type="Proteomes" id="UP001602245"/>
    </source>
</evidence>
<feature type="transmembrane region" description="Helical" evidence="1">
    <location>
        <begin position="50"/>
        <end position="69"/>
    </location>
</feature>
<dbReference type="Proteomes" id="UP001602245">
    <property type="component" value="Unassembled WGS sequence"/>
</dbReference>
<feature type="transmembrane region" description="Helical" evidence="1">
    <location>
        <begin position="12"/>
        <end position="30"/>
    </location>
</feature>
<comment type="caution">
    <text evidence="2">The sequence shown here is derived from an EMBL/GenBank/DDBJ whole genome shotgun (WGS) entry which is preliminary data.</text>
</comment>
<sequence length="78" mass="8271">MSAESALRHRFYVEAVLASVTGILAVATLISREWIEIIFGVDPDGGSGALEVGIVVVLAAATLTFGILARAEWRHAHP</sequence>
<gene>
    <name evidence="2" type="ORF">ACFY35_47990</name>
</gene>
<keyword evidence="1" id="KW-0472">Membrane</keyword>
<accession>A0ABW6WVD3</accession>
<reference evidence="2 3" key="1">
    <citation type="submission" date="2024-10" db="EMBL/GenBank/DDBJ databases">
        <title>The Natural Products Discovery Center: Release of the First 8490 Sequenced Strains for Exploring Actinobacteria Biosynthetic Diversity.</title>
        <authorList>
            <person name="Kalkreuter E."/>
            <person name="Kautsar S.A."/>
            <person name="Yang D."/>
            <person name="Bader C.D."/>
            <person name="Teijaro C.N."/>
            <person name="Fluegel L."/>
            <person name="Davis C.M."/>
            <person name="Simpson J.R."/>
            <person name="Lauterbach L."/>
            <person name="Steele A.D."/>
            <person name="Gui C."/>
            <person name="Meng S."/>
            <person name="Li G."/>
            <person name="Viehrig K."/>
            <person name="Ye F."/>
            <person name="Su P."/>
            <person name="Kiefer A.F."/>
            <person name="Nichols A."/>
            <person name="Cepeda A.J."/>
            <person name="Yan W."/>
            <person name="Fan B."/>
            <person name="Jiang Y."/>
            <person name="Adhikari A."/>
            <person name="Zheng C.-J."/>
            <person name="Schuster L."/>
            <person name="Cowan T.M."/>
            <person name="Smanski M.J."/>
            <person name="Chevrette M.G."/>
            <person name="De Carvalho L.P.S."/>
            <person name="Shen B."/>
        </authorList>
    </citation>
    <scope>NUCLEOTIDE SEQUENCE [LARGE SCALE GENOMIC DNA]</scope>
    <source>
        <strain evidence="2 3">NPDC000087</strain>
    </source>
</reference>
<dbReference type="RefSeq" id="WP_026206250.1">
    <property type="nucleotide sequence ID" value="NZ_JBIAZU010000010.1"/>
</dbReference>